<evidence type="ECO:0000256" key="3">
    <source>
        <dbReference type="ARBA" id="ARBA00022692"/>
    </source>
</evidence>
<feature type="transmembrane region" description="Helical" evidence="6">
    <location>
        <begin position="174"/>
        <end position="193"/>
    </location>
</feature>
<accession>A0A1E4TZW9</accession>
<dbReference type="GO" id="GO:0015171">
    <property type="term" value="F:amino acid transmembrane transporter activity"/>
    <property type="evidence" value="ECO:0007669"/>
    <property type="project" value="TreeGrafter"/>
</dbReference>
<feature type="transmembrane region" description="Helical" evidence="6">
    <location>
        <begin position="205"/>
        <end position="227"/>
    </location>
</feature>
<dbReference type="PANTHER" id="PTHR43341:SF15">
    <property type="entry name" value="GENERAL AMINO ACID PERMEASE AGP2"/>
    <property type="match status" value="1"/>
</dbReference>
<evidence type="ECO:0000256" key="5">
    <source>
        <dbReference type="ARBA" id="ARBA00023136"/>
    </source>
</evidence>
<sequence>MSFFIQESKAGKTDITVQVSSLDENSNGDIEELSSNNDSPIEKVEKKFRFFQIDKDYKIQRHLNVRHVQLIAISGAIGTSIFVTIATGLLRAGPAGLFTATAFYTALVLMMNSAVGEMVTQYPLPSPFVSMAGRCIDEALEVSSGYNFFLMESLYIPFEATAVSAILNYWRDDFSAGIPIAAVLALYLALNIYDVALFGEAEFVLSITKLILAIGLLFFTLITMCGGNPNHDAFGFRNFGIEPFGSGYITTGSLGRFDGWLAALFQANQYVGGPEYMSSTLAEAKDVRRTSKMMFKSVIIRLCIFYVGGSLSVGILLACNDPTLIAEHGASSTDVGESPYVIAMNNLNIAVLPNIVNAVVLLSALSAGNSYVYCASRQLYALSIKGFAPSFFKLCTRQGIPIFAVLVTWSFGLLAFLSLGSGGTLGAFTYLTNICTKSQVLLYFYMIITYDAFYWACKKQGVDRTKFTYVAYFQPYSAYIVTFFLTILVGIIGYSTFIPGMWAISDFIFYYIMLFVNVGIFIFWKLFKKTKFKRPSEVDLQDGLEEVEEYEYQYHLQMEKEGKTGKPNLRQTLFQWLL</sequence>
<dbReference type="AlphaFoldDB" id="A0A1E4TZW9"/>
<gene>
    <name evidence="8" type="ORF">PACTADRAFT_39048</name>
</gene>
<dbReference type="PIRSF" id="PIRSF006060">
    <property type="entry name" value="AA_transporter"/>
    <property type="match status" value="1"/>
</dbReference>
<feature type="domain" description="Amino acid permease/ SLC12A" evidence="7">
    <location>
        <begin position="67"/>
        <end position="533"/>
    </location>
</feature>
<dbReference type="InterPro" id="IPR050524">
    <property type="entry name" value="APC_YAT"/>
</dbReference>
<feature type="transmembrane region" description="Helical" evidence="6">
    <location>
        <begin position="68"/>
        <end position="89"/>
    </location>
</feature>
<dbReference type="OrthoDB" id="10062876at2759"/>
<protein>
    <recommendedName>
        <fullName evidence="7">Amino acid permease/ SLC12A domain-containing protein</fullName>
    </recommendedName>
</protein>
<evidence type="ECO:0000313" key="9">
    <source>
        <dbReference type="Proteomes" id="UP000094236"/>
    </source>
</evidence>
<feature type="transmembrane region" description="Helical" evidence="6">
    <location>
        <begin position="478"/>
        <end position="502"/>
    </location>
</feature>
<dbReference type="Pfam" id="PF00324">
    <property type="entry name" value="AA_permease"/>
    <property type="match status" value="1"/>
</dbReference>
<evidence type="ECO:0000256" key="1">
    <source>
        <dbReference type="ARBA" id="ARBA00004141"/>
    </source>
</evidence>
<evidence type="ECO:0000256" key="2">
    <source>
        <dbReference type="ARBA" id="ARBA00006983"/>
    </source>
</evidence>
<organism evidence="8 9">
    <name type="scientific">Pachysolen tannophilus NRRL Y-2460</name>
    <dbReference type="NCBI Taxonomy" id="669874"/>
    <lineage>
        <taxon>Eukaryota</taxon>
        <taxon>Fungi</taxon>
        <taxon>Dikarya</taxon>
        <taxon>Ascomycota</taxon>
        <taxon>Saccharomycotina</taxon>
        <taxon>Pichiomycetes</taxon>
        <taxon>Pachysolenaceae</taxon>
        <taxon>Pachysolen</taxon>
    </lineage>
</organism>
<evidence type="ECO:0000256" key="4">
    <source>
        <dbReference type="ARBA" id="ARBA00022989"/>
    </source>
</evidence>
<dbReference type="EMBL" id="KV454012">
    <property type="protein sequence ID" value="ODV97279.1"/>
    <property type="molecule type" value="Genomic_DNA"/>
</dbReference>
<dbReference type="STRING" id="669874.A0A1E4TZW9"/>
<feature type="transmembrane region" description="Helical" evidence="6">
    <location>
        <begin position="298"/>
        <end position="318"/>
    </location>
</feature>
<proteinExistence type="inferred from homology"/>
<dbReference type="Proteomes" id="UP000094236">
    <property type="component" value="Unassembled WGS sequence"/>
</dbReference>
<evidence type="ECO:0000313" key="8">
    <source>
        <dbReference type="EMBL" id="ODV97279.1"/>
    </source>
</evidence>
<feature type="transmembrane region" description="Helical" evidence="6">
    <location>
        <begin position="355"/>
        <end position="375"/>
    </location>
</feature>
<keyword evidence="5 6" id="KW-0472">Membrane</keyword>
<dbReference type="InterPro" id="IPR004841">
    <property type="entry name" value="AA-permease/SLC12A_dom"/>
</dbReference>
<dbReference type="Gene3D" id="1.20.1740.10">
    <property type="entry name" value="Amino acid/polyamine transporter I"/>
    <property type="match status" value="1"/>
</dbReference>
<evidence type="ECO:0000259" key="7">
    <source>
        <dbReference type="Pfam" id="PF00324"/>
    </source>
</evidence>
<dbReference type="PANTHER" id="PTHR43341">
    <property type="entry name" value="AMINO ACID PERMEASE"/>
    <property type="match status" value="1"/>
</dbReference>
<feature type="transmembrane region" description="Helical" evidence="6">
    <location>
        <begin position="95"/>
        <end position="115"/>
    </location>
</feature>
<feature type="transmembrane region" description="Helical" evidence="6">
    <location>
        <begin position="400"/>
        <end position="420"/>
    </location>
</feature>
<comment type="similarity">
    <text evidence="2">Belongs to the amino acid-polyamine-organocation (APC) superfamily. YAT (TC 2.A.3.10) family.</text>
</comment>
<keyword evidence="9" id="KW-1185">Reference proteome</keyword>
<keyword evidence="3 6" id="KW-0812">Transmembrane</keyword>
<name>A0A1E4TZW9_PACTA</name>
<feature type="transmembrane region" description="Helical" evidence="6">
    <location>
        <begin position="440"/>
        <end position="457"/>
    </location>
</feature>
<comment type="subcellular location">
    <subcellularLocation>
        <location evidence="1">Membrane</location>
        <topology evidence="1">Multi-pass membrane protein</topology>
    </subcellularLocation>
</comment>
<dbReference type="GO" id="GO:0016020">
    <property type="term" value="C:membrane"/>
    <property type="evidence" value="ECO:0007669"/>
    <property type="project" value="UniProtKB-SubCell"/>
</dbReference>
<keyword evidence="4 6" id="KW-1133">Transmembrane helix</keyword>
<feature type="transmembrane region" description="Helical" evidence="6">
    <location>
        <begin position="508"/>
        <end position="527"/>
    </location>
</feature>
<evidence type="ECO:0000256" key="6">
    <source>
        <dbReference type="SAM" id="Phobius"/>
    </source>
</evidence>
<reference evidence="9" key="1">
    <citation type="submission" date="2016-05" db="EMBL/GenBank/DDBJ databases">
        <title>Comparative genomics of biotechnologically important yeasts.</title>
        <authorList>
            <consortium name="DOE Joint Genome Institute"/>
            <person name="Riley R."/>
            <person name="Haridas S."/>
            <person name="Wolfe K.H."/>
            <person name="Lopes M.R."/>
            <person name="Hittinger C.T."/>
            <person name="Goker M."/>
            <person name="Salamov A."/>
            <person name="Wisecaver J."/>
            <person name="Long T.M."/>
            <person name="Aerts A.L."/>
            <person name="Barry K."/>
            <person name="Choi C."/>
            <person name="Clum A."/>
            <person name="Coughlan A.Y."/>
            <person name="Deshpande S."/>
            <person name="Douglass A.P."/>
            <person name="Hanson S.J."/>
            <person name="Klenk H.-P."/>
            <person name="Labutti K."/>
            <person name="Lapidus A."/>
            <person name="Lindquist E."/>
            <person name="Lipzen A."/>
            <person name="Meier-Kolthoff J.P."/>
            <person name="Ohm R.A."/>
            <person name="Otillar R.P."/>
            <person name="Pangilinan J."/>
            <person name="Peng Y."/>
            <person name="Rokas A."/>
            <person name="Rosa C.A."/>
            <person name="Scheuner C."/>
            <person name="Sibirny A.A."/>
            <person name="Slot J.C."/>
            <person name="Stielow J.B."/>
            <person name="Sun H."/>
            <person name="Kurtzman C.P."/>
            <person name="Blackwell M."/>
            <person name="Grigoriev I.V."/>
            <person name="Jeffries T.W."/>
        </authorList>
    </citation>
    <scope>NUCLEOTIDE SEQUENCE [LARGE SCALE GENOMIC DNA]</scope>
    <source>
        <strain evidence="9">NRRL Y-2460</strain>
    </source>
</reference>